<evidence type="ECO:0000256" key="1">
    <source>
        <dbReference type="ARBA" id="ARBA00005673"/>
    </source>
</evidence>
<evidence type="ECO:0000259" key="2">
    <source>
        <dbReference type="Pfam" id="PF00899"/>
    </source>
</evidence>
<dbReference type="Gene3D" id="3.40.50.720">
    <property type="entry name" value="NAD(P)-binding Rossmann-like Domain"/>
    <property type="match status" value="1"/>
</dbReference>
<proteinExistence type="inferred from homology"/>
<dbReference type="AlphaFoldDB" id="A0A8C6R2W5"/>
<evidence type="ECO:0000313" key="4">
    <source>
        <dbReference type="Proteomes" id="UP000694381"/>
    </source>
</evidence>
<keyword evidence="4" id="KW-1185">Reference proteome</keyword>
<dbReference type="PANTHER" id="PTHR10953">
    <property type="entry name" value="UBIQUITIN-ACTIVATING ENZYME E1"/>
    <property type="match status" value="1"/>
</dbReference>
<dbReference type="GO" id="GO:0031510">
    <property type="term" value="C:SUMO activating enzyme complex"/>
    <property type="evidence" value="ECO:0007669"/>
    <property type="project" value="TreeGrafter"/>
</dbReference>
<name>A0A8C6R2W5_NANGA</name>
<dbReference type="InterPro" id="IPR045886">
    <property type="entry name" value="ThiF/MoeB/HesA"/>
</dbReference>
<evidence type="ECO:0000313" key="3">
    <source>
        <dbReference type="Ensembl" id="ENSNGAP00000012244.1"/>
    </source>
</evidence>
<dbReference type="SUPFAM" id="SSF69572">
    <property type="entry name" value="Activating enzymes of the ubiquitin-like proteins"/>
    <property type="match status" value="1"/>
</dbReference>
<dbReference type="Pfam" id="PF00899">
    <property type="entry name" value="ThiF"/>
    <property type="match status" value="1"/>
</dbReference>
<dbReference type="GeneTree" id="ENSGT00550000075007"/>
<reference evidence="3" key="2">
    <citation type="submission" date="2025-09" db="UniProtKB">
        <authorList>
            <consortium name="Ensembl"/>
        </authorList>
    </citation>
    <scope>IDENTIFICATION</scope>
</reference>
<dbReference type="InterPro" id="IPR000594">
    <property type="entry name" value="ThiF_NAD_FAD-bd"/>
</dbReference>
<protein>
    <recommendedName>
        <fullName evidence="2">THIF-type NAD/FAD binding fold domain-containing protein</fullName>
    </recommendedName>
</protein>
<dbReference type="GO" id="GO:0019948">
    <property type="term" value="F:SUMO activating enzyme activity"/>
    <property type="evidence" value="ECO:0007669"/>
    <property type="project" value="TreeGrafter"/>
</dbReference>
<dbReference type="InterPro" id="IPR035985">
    <property type="entry name" value="Ubiquitin-activating_enz"/>
</dbReference>
<dbReference type="Proteomes" id="UP000694381">
    <property type="component" value="Unassembled WGS sequence"/>
</dbReference>
<dbReference type="Ensembl" id="ENSNGAT00000017800.1">
    <property type="protein sequence ID" value="ENSNGAP00000012244.1"/>
    <property type="gene ID" value="ENSNGAG00000014168.1"/>
</dbReference>
<sequence>MVEKEEAQGCISKEEAAQYDLQIHLWGLEAQKWLRASQVLLVGMKGLKAEIAKTLILGGVKGQTMLDHEQLSPEDPRFLIHTGSVGRNRAEASLERVDTEDIEKKPESFFTQFDAKVIFFPVKEALEVDWSMLLKFRTNKGRDRSSETLGEDSELLLQICEMISLISLSVLPNDFVRHCFSEMAPVWILAQETVKTLSQRDPPHSFFFSRMKGSGMIVECLGHK</sequence>
<feature type="domain" description="THIF-type NAD/FAD binding fold" evidence="2">
    <location>
        <begin position="19"/>
        <end position="102"/>
    </location>
</feature>
<organism evidence="3 4">
    <name type="scientific">Nannospalax galili</name>
    <name type="common">Northern Israeli blind subterranean mole rat</name>
    <name type="synonym">Spalax galili</name>
    <dbReference type="NCBI Taxonomy" id="1026970"/>
    <lineage>
        <taxon>Eukaryota</taxon>
        <taxon>Metazoa</taxon>
        <taxon>Chordata</taxon>
        <taxon>Craniata</taxon>
        <taxon>Vertebrata</taxon>
        <taxon>Euteleostomi</taxon>
        <taxon>Mammalia</taxon>
        <taxon>Eutheria</taxon>
        <taxon>Euarchontoglires</taxon>
        <taxon>Glires</taxon>
        <taxon>Rodentia</taxon>
        <taxon>Myomorpha</taxon>
        <taxon>Muroidea</taxon>
        <taxon>Spalacidae</taxon>
        <taxon>Spalacinae</taxon>
        <taxon>Nannospalax</taxon>
    </lineage>
</organism>
<dbReference type="PANTHER" id="PTHR10953:SF162">
    <property type="entry name" value="SUMO-ACTIVATING ENZYME SUBUNIT 1"/>
    <property type="match status" value="1"/>
</dbReference>
<reference evidence="3" key="1">
    <citation type="submission" date="2025-08" db="UniProtKB">
        <authorList>
            <consortium name="Ensembl"/>
        </authorList>
    </citation>
    <scope>IDENTIFICATION</scope>
</reference>
<accession>A0A8C6R2W5</accession>
<dbReference type="GO" id="GO:0005737">
    <property type="term" value="C:cytoplasm"/>
    <property type="evidence" value="ECO:0007669"/>
    <property type="project" value="TreeGrafter"/>
</dbReference>
<dbReference type="GO" id="GO:0016925">
    <property type="term" value="P:protein sumoylation"/>
    <property type="evidence" value="ECO:0007669"/>
    <property type="project" value="TreeGrafter"/>
</dbReference>
<comment type="similarity">
    <text evidence="1">Belongs to the ubiquitin-activating E1 family.</text>
</comment>